<reference evidence="2" key="1">
    <citation type="submission" date="2018-06" db="EMBL/GenBank/DDBJ databases">
        <authorList>
            <consortium name="Pathogen Informatics"/>
        </authorList>
    </citation>
    <scope>NUCLEOTIDE SEQUENCE [LARGE SCALE GENOMIC DNA]</scope>
    <source>
        <strain evidence="2">NCTC10132</strain>
    </source>
</reference>
<dbReference type="Proteomes" id="UP000257559">
    <property type="component" value="Chromosome"/>
</dbReference>
<sequence length="352" mass="40466">MPYFHQEGVLAVNKLKSKKKNVEINEELFNQNLKELSSKSKLTNFNEQISSYSLFNMLNAIQKNGYDNLLITDAVRVNMLYGSPFQFKDNKIISNYGEIVDENNYKTLVNSFIDLITTSTNKAIDDSKISFNGDGQEILRTLLDMNRQDIDSSIMFNGDALDAYFSEDNELEYTDENGKKQVIPNGSIEVFEFAENILFADGLVVANNISRSSEDELYKTLRNSFYANIDATSHTSNEKYQVSLYDEYLNNAFRDKFIETYDSIAINSQGAVEFNNFKNNLVEIFKTTINKDLEDGDLLKYNAFVETRILNDPIYKSVFINILELEKEISNEDFITSVSFALSHIDFDNEKW</sequence>
<evidence type="ECO:0000313" key="2">
    <source>
        <dbReference type="Proteomes" id="UP000257559"/>
    </source>
</evidence>
<evidence type="ECO:0000313" key="1">
    <source>
        <dbReference type="EMBL" id="SYV97280.1"/>
    </source>
</evidence>
<gene>
    <name evidence="1" type="ORF">NCTC10132_00645</name>
</gene>
<protein>
    <submittedName>
        <fullName evidence="1">Uncharacterized protein</fullName>
    </submittedName>
</protein>
<keyword evidence="2" id="KW-1185">Reference proteome</keyword>
<organism evidence="1 2">
    <name type="scientific">Mycoplasmopsis edwardii</name>
    <dbReference type="NCBI Taxonomy" id="53558"/>
    <lineage>
        <taxon>Bacteria</taxon>
        <taxon>Bacillati</taxon>
        <taxon>Mycoplasmatota</taxon>
        <taxon>Mycoplasmoidales</taxon>
        <taxon>Metamycoplasmataceae</taxon>
        <taxon>Mycoplasmopsis</taxon>
    </lineage>
</organism>
<proteinExistence type="predicted"/>
<dbReference type="KEGG" id="medw:NCTC10132_00645"/>
<accession>A0A3B0PNI6</accession>
<feature type="non-terminal residue" evidence="1">
    <location>
        <position position="352"/>
    </location>
</feature>
<dbReference type="AlphaFoldDB" id="A0A3B0PNI6"/>
<name>A0A3B0PNI6_9BACT</name>
<dbReference type="EMBL" id="LS991951">
    <property type="protein sequence ID" value="SYV97280.1"/>
    <property type="molecule type" value="Genomic_DNA"/>
</dbReference>